<keyword evidence="2" id="KW-1185">Reference proteome</keyword>
<accession>A0A1C7MDJ5</accession>
<organism evidence="1 2">
    <name type="scientific">Grifola frondosa</name>
    <name type="common">Maitake</name>
    <name type="synonym">Polyporus frondosus</name>
    <dbReference type="NCBI Taxonomy" id="5627"/>
    <lineage>
        <taxon>Eukaryota</taxon>
        <taxon>Fungi</taxon>
        <taxon>Dikarya</taxon>
        <taxon>Basidiomycota</taxon>
        <taxon>Agaricomycotina</taxon>
        <taxon>Agaricomycetes</taxon>
        <taxon>Polyporales</taxon>
        <taxon>Grifolaceae</taxon>
        <taxon>Grifola</taxon>
    </lineage>
</organism>
<reference evidence="1 2" key="1">
    <citation type="submission" date="2016-03" db="EMBL/GenBank/DDBJ databases">
        <title>Whole genome sequencing of Grifola frondosa 9006-11.</title>
        <authorList>
            <person name="Min B."/>
            <person name="Park H."/>
            <person name="Kim J.-G."/>
            <person name="Cho H."/>
            <person name="Oh Y.-L."/>
            <person name="Kong W.-S."/>
            <person name="Choi I.-G."/>
        </authorList>
    </citation>
    <scope>NUCLEOTIDE SEQUENCE [LARGE SCALE GENOMIC DNA]</scope>
    <source>
        <strain evidence="1 2">9006-11</strain>
    </source>
</reference>
<dbReference type="Proteomes" id="UP000092993">
    <property type="component" value="Unassembled WGS sequence"/>
</dbReference>
<evidence type="ECO:0000313" key="2">
    <source>
        <dbReference type="Proteomes" id="UP000092993"/>
    </source>
</evidence>
<dbReference type="EMBL" id="LUGG01000005">
    <property type="protein sequence ID" value="OBZ75001.1"/>
    <property type="molecule type" value="Genomic_DNA"/>
</dbReference>
<gene>
    <name evidence="1" type="ORF">A0H81_05069</name>
</gene>
<sequence>MRNLQWLQRLRLPHKAGPVFASYLSPLNPTWHQFWRSVDTEPSHSQDQTRLAGTFIHHDIGTLDPRHLSTLDYVDLSDVHRVKIGDMSDTGAPHAATLFYRTTYMKTRRERYKLREQYSEVLRKNQTLPKSERKKVPIDTRKHVPFPPQAGGFFYYYSSPRAPIAGAIRFRITQDGSPTSFASGTDLLLPSGLPWEVPIVVLGSASIASYAKLRQMLLRDGLVAQPLLDKCTELGTQEGASAWHDSRLLHSLGQPFYMEFDQHTYTFWLVGEDGLSVHPVVFKYFFKGMFHKQSPYSGSALCCFERSTLPQHAGTRTAVLRIVKIVDRAVPNLTYRGRLPREGKLHQRYDRVWSFNVDHPPPWAPRNNLAADDCSSMIYMHVQPCFVQYVQYH</sequence>
<proteinExistence type="predicted"/>
<name>A0A1C7MDJ5_GRIFR</name>
<evidence type="ECO:0000313" key="1">
    <source>
        <dbReference type="EMBL" id="OBZ75001.1"/>
    </source>
</evidence>
<comment type="caution">
    <text evidence="1">The sequence shown here is derived from an EMBL/GenBank/DDBJ whole genome shotgun (WGS) entry which is preliminary data.</text>
</comment>
<protein>
    <submittedName>
        <fullName evidence="1">Uncharacterized protein</fullName>
    </submittedName>
</protein>
<dbReference type="OrthoDB" id="2758168at2759"/>
<dbReference type="AlphaFoldDB" id="A0A1C7MDJ5"/>